<feature type="region of interest" description="Disordered" evidence="1">
    <location>
        <begin position="272"/>
        <end position="293"/>
    </location>
</feature>
<sequence>MLSRSSASLFFLGLLTLTTGRTLSPRGEGDVAVAPGFKNHDQIVPFQQQAADGIDGELELRFKPWLNDKSGCFPYAAVDKDGFHGAGLRPTGKSGGQCRDSSRAQVYSRVGKSNDRTGVLFSWYLPKIQNDERHKHYYMSIVVWVHTDKCNAKVDDYLMLGVSYSTGTTTWDKASSSKTMLTAGDSGIQNAMNTHPIIGYDGKMNVFPSSESAQWALSPPMVSWNKLSKPALDQFNGIRYEHARCPFNENNFQATLDAAFNGDFYHNLPAEPTNGCKTETEAPTPTPEDGHDLFDIDFNVPDGVVPDDGN</sequence>
<evidence type="ECO:0000256" key="2">
    <source>
        <dbReference type="SAM" id="SignalP"/>
    </source>
</evidence>
<feature type="chain" id="PRO_5040261567" evidence="2">
    <location>
        <begin position="21"/>
        <end position="310"/>
    </location>
</feature>
<dbReference type="AlphaFoldDB" id="A0A9Q8WG88"/>
<evidence type="ECO:0000256" key="1">
    <source>
        <dbReference type="SAM" id="MobiDB-lite"/>
    </source>
</evidence>
<dbReference type="PANTHER" id="PTHR33657">
    <property type="entry name" value="DOMAIN PROTEIN, PUTATIVE (AFU_ORTHOLOGUE AFUA_5G00600)-RELATED"/>
    <property type="match status" value="1"/>
</dbReference>
<organism evidence="3 4">
    <name type="scientific">Colletotrichum lupini</name>
    <dbReference type="NCBI Taxonomy" id="145971"/>
    <lineage>
        <taxon>Eukaryota</taxon>
        <taxon>Fungi</taxon>
        <taxon>Dikarya</taxon>
        <taxon>Ascomycota</taxon>
        <taxon>Pezizomycotina</taxon>
        <taxon>Sordariomycetes</taxon>
        <taxon>Hypocreomycetidae</taxon>
        <taxon>Glomerellales</taxon>
        <taxon>Glomerellaceae</taxon>
        <taxon>Colletotrichum</taxon>
        <taxon>Colletotrichum acutatum species complex</taxon>
    </lineage>
</organism>
<dbReference type="PANTHER" id="PTHR33657:SF6">
    <property type="entry name" value="SECRETED PROTEIN"/>
    <property type="match status" value="1"/>
</dbReference>
<keyword evidence="2" id="KW-0732">Signal</keyword>
<evidence type="ECO:0000313" key="4">
    <source>
        <dbReference type="Proteomes" id="UP000830671"/>
    </source>
</evidence>
<feature type="signal peptide" evidence="2">
    <location>
        <begin position="1"/>
        <end position="20"/>
    </location>
</feature>
<dbReference type="EMBL" id="CP019476">
    <property type="protein sequence ID" value="UQC82538.1"/>
    <property type="molecule type" value="Genomic_DNA"/>
</dbReference>
<name>A0A9Q8WG88_9PEZI</name>
<dbReference type="RefSeq" id="XP_049144161.1">
    <property type="nucleotide sequence ID" value="XM_049287018.1"/>
</dbReference>
<evidence type="ECO:0000313" key="3">
    <source>
        <dbReference type="EMBL" id="UQC82538.1"/>
    </source>
</evidence>
<dbReference type="InterPro" id="IPR008701">
    <property type="entry name" value="NPP1"/>
</dbReference>
<dbReference type="GeneID" id="73342028"/>
<proteinExistence type="predicted"/>
<protein>
    <submittedName>
        <fullName evidence="3">Necrosis inducing protein</fullName>
    </submittedName>
</protein>
<keyword evidence="4" id="KW-1185">Reference proteome</keyword>
<reference evidence="3" key="1">
    <citation type="journal article" date="2021" name="Mol. Plant Microbe Interact.">
        <title>Complete Genome Sequence of the Plant-Pathogenic Fungus Colletotrichum lupini.</title>
        <authorList>
            <person name="Baroncelli R."/>
            <person name="Pensec F."/>
            <person name="Da Lio D."/>
            <person name="Boufleur T."/>
            <person name="Vicente I."/>
            <person name="Sarrocco S."/>
            <person name="Picot A."/>
            <person name="Baraldi E."/>
            <person name="Sukno S."/>
            <person name="Thon M."/>
            <person name="Le Floch G."/>
        </authorList>
    </citation>
    <scope>NUCLEOTIDE SEQUENCE</scope>
    <source>
        <strain evidence="3">IMI 504893</strain>
    </source>
</reference>
<accession>A0A9Q8WG88</accession>
<dbReference type="Pfam" id="PF05630">
    <property type="entry name" value="NPP1"/>
    <property type="match status" value="1"/>
</dbReference>
<dbReference type="KEGG" id="clup:CLUP02_08026"/>
<dbReference type="Proteomes" id="UP000830671">
    <property type="component" value="Chromosome 4"/>
</dbReference>
<gene>
    <name evidence="3" type="ORF">CLUP02_08026</name>
</gene>